<organism evidence="6 7">
    <name type="scientific">Rhizodiscina lignyota</name>
    <dbReference type="NCBI Taxonomy" id="1504668"/>
    <lineage>
        <taxon>Eukaryota</taxon>
        <taxon>Fungi</taxon>
        <taxon>Dikarya</taxon>
        <taxon>Ascomycota</taxon>
        <taxon>Pezizomycotina</taxon>
        <taxon>Dothideomycetes</taxon>
        <taxon>Pleosporomycetidae</taxon>
        <taxon>Aulographales</taxon>
        <taxon>Rhizodiscinaceae</taxon>
        <taxon>Rhizodiscina</taxon>
    </lineage>
</organism>
<keyword evidence="7" id="KW-1185">Reference proteome</keyword>
<dbReference type="InterPro" id="IPR017972">
    <property type="entry name" value="Cyt_P450_CS"/>
</dbReference>
<protein>
    <submittedName>
        <fullName evidence="6">Cytochrome P450</fullName>
    </submittedName>
</protein>
<dbReference type="EMBL" id="ML978131">
    <property type="protein sequence ID" value="KAF2095562.1"/>
    <property type="molecule type" value="Genomic_DNA"/>
</dbReference>
<dbReference type="InterPro" id="IPR001128">
    <property type="entry name" value="Cyt_P450"/>
</dbReference>
<keyword evidence="5" id="KW-0503">Monooxygenase</keyword>
<evidence type="ECO:0000256" key="5">
    <source>
        <dbReference type="RuleBase" id="RU000461"/>
    </source>
</evidence>
<sequence>MERLQLQLVVREHCPEAEQTVDLRHWFLCFSADIVSRFVLGTSLDCLDRVSRIFYWASLFDCLDSLGLTNIFQRALRLFFSEKNAKLQASRDEAILGSMEHLDTNRLDAVAAAVRQLDPSPQMKNELLGHVQSILLGGTDPMTTALTSIVHYTLQSPQTHAKLKAEIRSSLTSFDSLTVQQANDLPYLNAVIKETLRIYPPVATVLPRKSPGAVVDGTYIPPDVHVSSCMLAIHHNPTYFSEPDKFIPERWLDGGTGDNLEASQPFSIGPRGCIGKHLATFSLQYTVIALFLKFDMQCNEAPCDWPKRNKNYSTWITPSLYVSLRERKPHF</sequence>
<dbReference type="InterPro" id="IPR002401">
    <property type="entry name" value="Cyt_P450_E_grp-I"/>
</dbReference>
<dbReference type="PANTHER" id="PTHR24305">
    <property type="entry name" value="CYTOCHROME P450"/>
    <property type="match status" value="1"/>
</dbReference>
<dbReference type="InterPro" id="IPR050121">
    <property type="entry name" value="Cytochrome_P450_monoxygenase"/>
</dbReference>
<dbReference type="Pfam" id="PF00067">
    <property type="entry name" value="p450"/>
    <property type="match status" value="1"/>
</dbReference>
<comment type="caution">
    <text evidence="6">The sequence shown here is derived from an EMBL/GenBank/DDBJ whole genome shotgun (WGS) entry which is preliminary data.</text>
</comment>
<dbReference type="AlphaFoldDB" id="A0A9P4M5R0"/>
<dbReference type="InterPro" id="IPR036396">
    <property type="entry name" value="Cyt_P450_sf"/>
</dbReference>
<evidence type="ECO:0000256" key="4">
    <source>
        <dbReference type="PIRSR" id="PIRSR602401-1"/>
    </source>
</evidence>
<comment type="similarity">
    <text evidence="5">Belongs to the cytochrome P450 family.</text>
</comment>
<dbReference type="PRINTS" id="PR00463">
    <property type="entry name" value="EP450I"/>
</dbReference>
<gene>
    <name evidence="6" type="ORF">NA57DRAFT_44076</name>
</gene>
<evidence type="ECO:0000313" key="7">
    <source>
        <dbReference type="Proteomes" id="UP000799772"/>
    </source>
</evidence>
<accession>A0A9P4M5R0</accession>
<proteinExistence type="inferred from homology"/>
<feature type="binding site" description="axial binding residue" evidence="4">
    <location>
        <position position="273"/>
    </location>
    <ligand>
        <name>heme</name>
        <dbReference type="ChEBI" id="CHEBI:30413"/>
    </ligand>
    <ligandPart>
        <name>Fe</name>
        <dbReference type="ChEBI" id="CHEBI:18248"/>
    </ligandPart>
</feature>
<evidence type="ECO:0000256" key="2">
    <source>
        <dbReference type="ARBA" id="ARBA00022723"/>
    </source>
</evidence>
<keyword evidence="2 4" id="KW-0479">Metal-binding</keyword>
<keyword evidence="5" id="KW-0560">Oxidoreductase</keyword>
<dbReference type="OrthoDB" id="1470350at2759"/>
<keyword evidence="3 4" id="KW-0408">Iron</keyword>
<evidence type="ECO:0000256" key="1">
    <source>
        <dbReference type="ARBA" id="ARBA00001971"/>
    </source>
</evidence>
<dbReference type="PROSITE" id="PS00086">
    <property type="entry name" value="CYTOCHROME_P450"/>
    <property type="match status" value="1"/>
</dbReference>
<dbReference type="GO" id="GO:0020037">
    <property type="term" value="F:heme binding"/>
    <property type="evidence" value="ECO:0007669"/>
    <property type="project" value="InterPro"/>
</dbReference>
<dbReference type="Gene3D" id="1.10.630.10">
    <property type="entry name" value="Cytochrome P450"/>
    <property type="match status" value="1"/>
</dbReference>
<dbReference type="GO" id="GO:0016705">
    <property type="term" value="F:oxidoreductase activity, acting on paired donors, with incorporation or reduction of molecular oxygen"/>
    <property type="evidence" value="ECO:0007669"/>
    <property type="project" value="InterPro"/>
</dbReference>
<comment type="cofactor">
    <cofactor evidence="1 4">
        <name>heme</name>
        <dbReference type="ChEBI" id="CHEBI:30413"/>
    </cofactor>
</comment>
<dbReference type="Proteomes" id="UP000799772">
    <property type="component" value="Unassembled WGS sequence"/>
</dbReference>
<dbReference type="GO" id="GO:0004497">
    <property type="term" value="F:monooxygenase activity"/>
    <property type="evidence" value="ECO:0007669"/>
    <property type="project" value="UniProtKB-KW"/>
</dbReference>
<dbReference type="PRINTS" id="PR00385">
    <property type="entry name" value="P450"/>
</dbReference>
<evidence type="ECO:0000256" key="3">
    <source>
        <dbReference type="ARBA" id="ARBA00023004"/>
    </source>
</evidence>
<keyword evidence="4 5" id="KW-0349">Heme</keyword>
<name>A0A9P4M5R0_9PEZI</name>
<dbReference type="PANTHER" id="PTHR24305:SF160">
    <property type="entry name" value="P450, PUTATIVE (EUROFUNG)-RELATED"/>
    <property type="match status" value="1"/>
</dbReference>
<evidence type="ECO:0000313" key="6">
    <source>
        <dbReference type="EMBL" id="KAF2095562.1"/>
    </source>
</evidence>
<dbReference type="SUPFAM" id="SSF48264">
    <property type="entry name" value="Cytochrome P450"/>
    <property type="match status" value="1"/>
</dbReference>
<dbReference type="GO" id="GO:0005506">
    <property type="term" value="F:iron ion binding"/>
    <property type="evidence" value="ECO:0007669"/>
    <property type="project" value="InterPro"/>
</dbReference>
<reference evidence="6" key="1">
    <citation type="journal article" date="2020" name="Stud. Mycol.">
        <title>101 Dothideomycetes genomes: a test case for predicting lifestyles and emergence of pathogens.</title>
        <authorList>
            <person name="Haridas S."/>
            <person name="Albert R."/>
            <person name="Binder M."/>
            <person name="Bloem J."/>
            <person name="Labutti K."/>
            <person name="Salamov A."/>
            <person name="Andreopoulos B."/>
            <person name="Baker S."/>
            <person name="Barry K."/>
            <person name="Bills G."/>
            <person name="Bluhm B."/>
            <person name="Cannon C."/>
            <person name="Castanera R."/>
            <person name="Culley D."/>
            <person name="Daum C."/>
            <person name="Ezra D."/>
            <person name="Gonzalez J."/>
            <person name="Henrissat B."/>
            <person name="Kuo A."/>
            <person name="Liang C."/>
            <person name="Lipzen A."/>
            <person name="Lutzoni F."/>
            <person name="Magnuson J."/>
            <person name="Mondo S."/>
            <person name="Nolan M."/>
            <person name="Ohm R."/>
            <person name="Pangilinan J."/>
            <person name="Park H.-J."/>
            <person name="Ramirez L."/>
            <person name="Alfaro M."/>
            <person name="Sun H."/>
            <person name="Tritt A."/>
            <person name="Yoshinaga Y."/>
            <person name="Zwiers L.-H."/>
            <person name="Turgeon B."/>
            <person name="Goodwin S."/>
            <person name="Spatafora J."/>
            <person name="Crous P."/>
            <person name="Grigoriev I."/>
        </authorList>
    </citation>
    <scope>NUCLEOTIDE SEQUENCE</scope>
    <source>
        <strain evidence="6">CBS 133067</strain>
    </source>
</reference>